<organism evidence="1 2">
    <name type="scientific">Ooceraea biroi</name>
    <name type="common">Clonal raider ant</name>
    <name type="synonym">Cerapachys biroi</name>
    <dbReference type="NCBI Taxonomy" id="2015173"/>
    <lineage>
        <taxon>Eukaryota</taxon>
        <taxon>Metazoa</taxon>
        <taxon>Ecdysozoa</taxon>
        <taxon>Arthropoda</taxon>
        <taxon>Hexapoda</taxon>
        <taxon>Insecta</taxon>
        <taxon>Pterygota</taxon>
        <taxon>Neoptera</taxon>
        <taxon>Endopterygota</taxon>
        <taxon>Hymenoptera</taxon>
        <taxon>Apocrita</taxon>
        <taxon>Aculeata</taxon>
        <taxon>Formicoidea</taxon>
        <taxon>Formicidae</taxon>
        <taxon>Dorylinae</taxon>
        <taxon>Ooceraea</taxon>
    </lineage>
</organism>
<gene>
    <name evidence="1" type="ORF">DMN91_006248</name>
</gene>
<dbReference type="Proteomes" id="UP000279307">
    <property type="component" value="Chromosome 6"/>
</dbReference>
<evidence type="ECO:0000313" key="1">
    <source>
        <dbReference type="EMBL" id="RLU21871.1"/>
    </source>
</evidence>
<proteinExistence type="predicted"/>
<name>A0A3L8DNB2_OOCBI</name>
<evidence type="ECO:0000313" key="2">
    <source>
        <dbReference type="Proteomes" id="UP000279307"/>
    </source>
</evidence>
<reference evidence="1 2" key="1">
    <citation type="journal article" date="2018" name="Genome Res.">
        <title>The genomic architecture and molecular evolution of ant odorant receptors.</title>
        <authorList>
            <person name="McKenzie S.K."/>
            <person name="Kronauer D.J.C."/>
        </authorList>
    </citation>
    <scope>NUCLEOTIDE SEQUENCE [LARGE SCALE GENOMIC DNA]</scope>
    <source>
        <strain evidence="1">Clonal line C1</strain>
    </source>
</reference>
<comment type="caution">
    <text evidence="1">The sequence shown here is derived from an EMBL/GenBank/DDBJ whole genome shotgun (WGS) entry which is preliminary data.</text>
</comment>
<accession>A0A3L8DNB2</accession>
<sequence length="116" mass="12969">MSAMSWGTAAVLLPRRRWRRTRVHLLLAVAVTIILGSLSGNAVAEKSKKSVGTHRVTPRALRNPHARIVRARKTAQFVLVNIPRDPFPGTNGVSLSEPLRARVVRFLDTCERYLYA</sequence>
<protein>
    <submittedName>
        <fullName evidence="1">Uncharacterized protein</fullName>
    </submittedName>
</protein>
<dbReference type="AlphaFoldDB" id="A0A3L8DNB2"/>
<dbReference type="EMBL" id="QOIP01000006">
    <property type="protein sequence ID" value="RLU21871.1"/>
    <property type="molecule type" value="Genomic_DNA"/>
</dbReference>